<reference evidence="2 3" key="1">
    <citation type="journal article" date="2016" name="Nat. Commun.">
        <title>Thousands of microbial genomes shed light on interconnected biogeochemical processes in an aquifer system.</title>
        <authorList>
            <person name="Anantharaman K."/>
            <person name="Brown C.T."/>
            <person name="Hug L.A."/>
            <person name="Sharon I."/>
            <person name="Castelle C.J."/>
            <person name="Probst A.J."/>
            <person name="Thomas B.C."/>
            <person name="Singh A."/>
            <person name="Wilkins M.J."/>
            <person name="Karaoz U."/>
            <person name="Brodie E.L."/>
            <person name="Williams K.H."/>
            <person name="Hubbard S.S."/>
            <person name="Banfield J.F."/>
        </authorList>
    </citation>
    <scope>NUCLEOTIDE SEQUENCE [LARGE SCALE GENOMIC DNA]</scope>
</reference>
<proteinExistence type="predicted"/>
<evidence type="ECO:0000313" key="3">
    <source>
        <dbReference type="Proteomes" id="UP000177165"/>
    </source>
</evidence>
<dbReference type="AlphaFoldDB" id="A0A1G2ARZ7"/>
<feature type="region of interest" description="Disordered" evidence="1">
    <location>
        <begin position="310"/>
        <end position="334"/>
    </location>
</feature>
<organism evidence="2 3">
    <name type="scientific">Candidatus Kerfeldbacteria bacterium RIFCSPHIGHO2_02_FULL_42_14</name>
    <dbReference type="NCBI Taxonomy" id="1798540"/>
    <lineage>
        <taxon>Bacteria</taxon>
        <taxon>Candidatus Kerfeldiibacteriota</taxon>
    </lineage>
</organism>
<comment type="caution">
    <text evidence="2">The sequence shown here is derived from an EMBL/GenBank/DDBJ whole genome shotgun (WGS) entry which is preliminary data.</text>
</comment>
<feature type="compositionally biased region" description="Gly residues" evidence="1">
    <location>
        <begin position="13"/>
        <end position="30"/>
    </location>
</feature>
<evidence type="ECO:0008006" key="4">
    <source>
        <dbReference type="Google" id="ProtNLM"/>
    </source>
</evidence>
<dbReference type="STRING" id="1798540.A3B74_02805"/>
<dbReference type="Proteomes" id="UP000177165">
    <property type="component" value="Unassembled WGS sequence"/>
</dbReference>
<evidence type="ECO:0000313" key="2">
    <source>
        <dbReference type="EMBL" id="OGY79678.1"/>
    </source>
</evidence>
<feature type="region of interest" description="Disordered" evidence="1">
    <location>
        <begin position="1"/>
        <end position="30"/>
    </location>
</feature>
<gene>
    <name evidence="2" type="ORF">A3B74_02805</name>
</gene>
<accession>A0A1G2ARZ7</accession>
<feature type="compositionally biased region" description="Gly residues" evidence="1">
    <location>
        <begin position="317"/>
        <end position="332"/>
    </location>
</feature>
<name>A0A1G2ARZ7_9BACT</name>
<feature type="region of interest" description="Disordered" evidence="1">
    <location>
        <begin position="264"/>
        <end position="297"/>
    </location>
</feature>
<evidence type="ECO:0000256" key="1">
    <source>
        <dbReference type="SAM" id="MobiDB-lite"/>
    </source>
</evidence>
<protein>
    <recommendedName>
        <fullName evidence="4">G8 domain-containing protein</fullName>
    </recommendedName>
</protein>
<dbReference type="EMBL" id="MHKB01000008">
    <property type="protein sequence ID" value="OGY79678.1"/>
    <property type="molecule type" value="Genomic_DNA"/>
</dbReference>
<sequence length="894" mass="91266">MSIDGTILASGKDGTGGGSDSNASAGGGGAGGAIRIRTQDVVTGNGTLTANGGNGGVAVNPNTQKGGGGAGGRILMEFGNGEIPLGLKNAQAIAGQYGNPTSEHGTVVFRKKNTSLPDDIWIFTTFDFQDIEALNDTYTFRNVIFDGAPWIRIEGAGNPKTLQAASLTVNNSIVQLENGLTWDIENDVLVQGDSLIQAAAGKKIRTLFDVAGNFTFDANAHIRLDGAGFPAAEGPGKGENNGCAEQTGGGGGYGGLGGFGTGATQGATYGDPNNPQDFGSGGGEGCGSTGGTGGGSLEIKVEKDMQLSGLISVNGNPGNGDGNEDGGGGAGGSIKMSALGTWSGAGMKFQANGGAGSNTSITNDPVSGGGGGGGRIYLCGQNMKDADNLARLGGLAQAQGGLGGGGAEPRYNGAEGSIVWCTSVNIAAGPGDPGNILEWGWIGSCIADLGSPFCNLSGSLGWVSSSCRKLKEGGTIDEANCAQASYGVTADFNNGEMSGFAWLGTQDNNRNAIGWIDLNPPGPYPADPQHGVRFDKDNFANPLTGWARVKSIYESGLPATDWGWIKMSGPDGNGGTYGVVLEKVNIGGEDIALLNGYAWSGNPNDSFPGVGLGWISFQHAVNIIPAYIQTVGGDVFAGGNIRGSVNPPPEPGATYLILANGNIVNFTSAQAGPEYVQENVGLSEMNLPSPANQYANVLGKIDKQKIVTVVDGTKNVYGDIVQSFLVQDPLFLNGSVWVAEGDQTLNGLSIRNGANASEDASGLIIVNGNLTLNGDIIYTSIGDIPILHTQNLASVAWLIEGNLTIGPAVENLVGAFIVLGQVIIPDSAPESEKSLTVRGLIMAQGYQFGRSFSGTPGNPQPSEQIFYDGRLLANTPPGLSDFALALPKIERIAR</sequence>
<feature type="compositionally biased region" description="Gly residues" evidence="1">
    <location>
        <begin position="279"/>
        <end position="296"/>
    </location>
</feature>